<dbReference type="EMBL" id="JACCBB010000001">
    <property type="protein sequence ID" value="NYD24776.1"/>
    <property type="molecule type" value="Genomic_DNA"/>
</dbReference>
<name>A0A7Y9DQ62_9ACTN</name>
<feature type="compositionally biased region" description="Low complexity" evidence="1">
    <location>
        <begin position="1"/>
        <end position="23"/>
    </location>
</feature>
<dbReference type="RefSeq" id="WP_246314180.1">
    <property type="nucleotide sequence ID" value="NZ_BAAAGN010000015.1"/>
</dbReference>
<dbReference type="Proteomes" id="UP000521922">
    <property type="component" value="Unassembled WGS sequence"/>
</dbReference>
<gene>
    <name evidence="2" type="ORF">BJ968_004316</name>
</gene>
<keyword evidence="3" id="KW-1185">Reference proteome</keyword>
<feature type="region of interest" description="Disordered" evidence="1">
    <location>
        <begin position="1"/>
        <end position="45"/>
    </location>
</feature>
<evidence type="ECO:0000256" key="1">
    <source>
        <dbReference type="SAM" id="MobiDB-lite"/>
    </source>
</evidence>
<evidence type="ECO:0000313" key="2">
    <source>
        <dbReference type="EMBL" id="NYD24776.1"/>
    </source>
</evidence>
<feature type="compositionally biased region" description="Basic residues" evidence="1">
    <location>
        <begin position="32"/>
        <end position="41"/>
    </location>
</feature>
<protein>
    <submittedName>
        <fullName evidence="2">Uncharacterized protein</fullName>
    </submittedName>
</protein>
<comment type="caution">
    <text evidence="2">The sequence shown here is derived from an EMBL/GenBank/DDBJ whole genome shotgun (WGS) entry which is preliminary data.</text>
</comment>
<sequence length="101" mass="10705">MLRPAPSTPTGSTPDTGPAPAADEQPTSPAHTRQRNAHRAAHAAQALQLHGRVSHSHAEGMQQALIELLTDIHHLCDTCDLDPAPLYEAAALIHAQETRAA</sequence>
<accession>A0A7Y9DQ62</accession>
<reference evidence="2 3" key="1">
    <citation type="submission" date="2020-07" db="EMBL/GenBank/DDBJ databases">
        <title>Sequencing the genomes of 1000 actinobacteria strains.</title>
        <authorList>
            <person name="Klenk H.-P."/>
        </authorList>
    </citation>
    <scope>NUCLEOTIDE SEQUENCE [LARGE SCALE GENOMIC DNA]</scope>
    <source>
        <strain evidence="2 3">DSM 7487</strain>
    </source>
</reference>
<proteinExistence type="predicted"/>
<organism evidence="2 3">
    <name type="scientific">Kineococcus aurantiacus</name>
    <dbReference type="NCBI Taxonomy" id="37633"/>
    <lineage>
        <taxon>Bacteria</taxon>
        <taxon>Bacillati</taxon>
        <taxon>Actinomycetota</taxon>
        <taxon>Actinomycetes</taxon>
        <taxon>Kineosporiales</taxon>
        <taxon>Kineosporiaceae</taxon>
        <taxon>Kineococcus</taxon>
    </lineage>
</organism>
<evidence type="ECO:0000313" key="3">
    <source>
        <dbReference type="Proteomes" id="UP000521922"/>
    </source>
</evidence>
<dbReference type="AlphaFoldDB" id="A0A7Y9DQ62"/>